<keyword evidence="9" id="KW-1185">Reference proteome</keyword>
<dbReference type="GO" id="GO:0005774">
    <property type="term" value="C:vacuolar membrane"/>
    <property type="evidence" value="ECO:0007669"/>
    <property type="project" value="TreeGrafter"/>
</dbReference>
<feature type="transmembrane region" description="Helical" evidence="6">
    <location>
        <begin position="43"/>
        <end position="62"/>
    </location>
</feature>
<comment type="caution">
    <text evidence="8">The sequence shown here is derived from an EMBL/GenBank/DDBJ whole genome shotgun (WGS) entry which is preliminary data.</text>
</comment>
<feature type="transmembrane region" description="Helical" evidence="6">
    <location>
        <begin position="359"/>
        <end position="381"/>
    </location>
</feature>
<evidence type="ECO:0000256" key="1">
    <source>
        <dbReference type="ARBA" id="ARBA00004141"/>
    </source>
</evidence>
<feature type="transmembrane region" description="Helical" evidence="6">
    <location>
        <begin position="334"/>
        <end position="353"/>
    </location>
</feature>
<dbReference type="OrthoDB" id="655540at2759"/>
<keyword evidence="4 6" id="KW-1133">Transmembrane helix</keyword>
<dbReference type="InterPro" id="IPR013057">
    <property type="entry name" value="AA_transpt_TM"/>
</dbReference>
<feature type="transmembrane region" description="Helical" evidence="6">
    <location>
        <begin position="224"/>
        <end position="242"/>
    </location>
</feature>
<evidence type="ECO:0000256" key="5">
    <source>
        <dbReference type="ARBA" id="ARBA00023136"/>
    </source>
</evidence>
<dbReference type="PANTHER" id="PTHR22950:SF698">
    <property type="entry name" value="AMINO ACID TRANSPORTER TRANSMEMBRANE DOMAIN-CONTAINING PROTEIN"/>
    <property type="match status" value="1"/>
</dbReference>
<feature type="domain" description="Amino acid transporter transmembrane" evidence="7">
    <location>
        <begin position="36"/>
        <end position="416"/>
    </location>
</feature>
<feature type="transmembrane region" description="Helical" evidence="6">
    <location>
        <begin position="254"/>
        <end position="278"/>
    </location>
</feature>
<evidence type="ECO:0000313" key="9">
    <source>
        <dbReference type="Proteomes" id="UP000829196"/>
    </source>
</evidence>
<feature type="transmembrane region" description="Helical" evidence="6">
    <location>
        <begin position="393"/>
        <end position="414"/>
    </location>
</feature>
<accession>A0A8T3AFV0</accession>
<evidence type="ECO:0000256" key="2">
    <source>
        <dbReference type="ARBA" id="ARBA00022692"/>
    </source>
</evidence>
<feature type="transmembrane region" description="Helical" evidence="6">
    <location>
        <begin position="298"/>
        <end position="322"/>
    </location>
</feature>
<proteinExistence type="predicted"/>
<gene>
    <name evidence="8" type="ORF">KFK09_021747</name>
</gene>
<keyword evidence="3" id="KW-0029">Amino-acid transport</keyword>
<dbReference type="SMR" id="A0A8T3AFV0"/>
<reference evidence="8" key="1">
    <citation type="journal article" date="2022" name="Front. Genet.">
        <title>Chromosome-Scale Assembly of the Dendrobium nobile Genome Provides Insights Into the Molecular Mechanism of the Biosynthesis of the Medicinal Active Ingredient of Dendrobium.</title>
        <authorList>
            <person name="Xu Q."/>
            <person name="Niu S.-C."/>
            <person name="Li K.-L."/>
            <person name="Zheng P.-J."/>
            <person name="Zhang X.-J."/>
            <person name="Jia Y."/>
            <person name="Liu Y."/>
            <person name="Niu Y.-X."/>
            <person name="Yu L.-H."/>
            <person name="Chen D.-F."/>
            <person name="Zhang G.-Q."/>
        </authorList>
    </citation>
    <scope>NUCLEOTIDE SEQUENCE</scope>
    <source>
        <tissue evidence="8">Leaf</tissue>
    </source>
</reference>
<dbReference type="EMBL" id="JAGYWB010000016">
    <property type="protein sequence ID" value="KAI0495446.1"/>
    <property type="molecule type" value="Genomic_DNA"/>
</dbReference>
<dbReference type="Pfam" id="PF01490">
    <property type="entry name" value="Aa_trans"/>
    <property type="match status" value="1"/>
</dbReference>
<dbReference type="AlphaFoldDB" id="A0A8T3AFV0"/>
<dbReference type="GO" id="GO:0015179">
    <property type="term" value="F:L-amino acid transmembrane transporter activity"/>
    <property type="evidence" value="ECO:0007669"/>
    <property type="project" value="TreeGrafter"/>
</dbReference>
<evidence type="ECO:0000259" key="7">
    <source>
        <dbReference type="Pfam" id="PF01490"/>
    </source>
</evidence>
<feature type="transmembrane region" description="Helical" evidence="6">
    <location>
        <begin position="154"/>
        <end position="174"/>
    </location>
</feature>
<protein>
    <recommendedName>
        <fullName evidence="7">Amino acid transporter transmembrane domain-containing protein</fullName>
    </recommendedName>
</protein>
<dbReference type="PANTHER" id="PTHR22950">
    <property type="entry name" value="AMINO ACID TRANSPORTER"/>
    <property type="match status" value="1"/>
</dbReference>
<feature type="transmembrane region" description="Helical" evidence="6">
    <location>
        <begin position="68"/>
        <end position="87"/>
    </location>
</feature>
<evidence type="ECO:0000313" key="8">
    <source>
        <dbReference type="EMBL" id="KAI0495446.1"/>
    </source>
</evidence>
<feature type="transmembrane region" description="Helical" evidence="6">
    <location>
        <begin position="181"/>
        <end position="204"/>
    </location>
</feature>
<keyword evidence="2 6" id="KW-0812">Transmembrane</keyword>
<comment type="subcellular location">
    <subcellularLocation>
        <location evidence="1">Membrane</location>
        <topology evidence="1">Multi-pass membrane protein</topology>
    </subcellularLocation>
</comment>
<name>A0A8T3AFV0_DENNO</name>
<evidence type="ECO:0000256" key="6">
    <source>
        <dbReference type="SAM" id="Phobius"/>
    </source>
</evidence>
<keyword evidence="3" id="KW-0813">Transport</keyword>
<sequence length="424" mass="46522">MASQCTLAVADEEIGLSSSIRAPLLHNHGQLARQRGATFARTCFNVTNALSGIGVLSIPYALSEGGWISLLLFFVVAVVCFYTGLLIQRCMDADPHIRSYSDIGEFAFGYKGRIIVGIFMYIELYLVAVSFLILEGDNLDNLFPNLEFQFLSQTIKGKQLFLLMSALLVLPTTWLRNLDGLAYISAGGVVASVILMCSLLWIGVTETGFQMQGRVLNLSGLPTALGLFFVCFTSHAVFPTIHASMREKIKFSKVLVISFALCTFNYGTMAVLGYLMYGDDLKSQVTLNLPAGKIGSKIAIFTTLINPFAKYALTITPIALSIEEQLAFHLKRSYSILVRTLLLLSTVLMALSIPFFGYLMAFIGSFLSIMVSVLFPCVFYIKIYRASSQRNQFEMVVIVGVMVTGVLISVVGTYSSLVQIISSL</sequence>
<evidence type="ECO:0000256" key="3">
    <source>
        <dbReference type="ARBA" id="ARBA00022970"/>
    </source>
</evidence>
<evidence type="ECO:0000256" key="4">
    <source>
        <dbReference type="ARBA" id="ARBA00022989"/>
    </source>
</evidence>
<dbReference type="Proteomes" id="UP000829196">
    <property type="component" value="Unassembled WGS sequence"/>
</dbReference>
<keyword evidence="5 6" id="KW-0472">Membrane</keyword>
<feature type="transmembrane region" description="Helical" evidence="6">
    <location>
        <begin position="114"/>
        <end position="134"/>
    </location>
</feature>
<organism evidence="8 9">
    <name type="scientific">Dendrobium nobile</name>
    <name type="common">Orchid</name>
    <dbReference type="NCBI Taxonomy" id="94219"/>
    <lineage>
        <taxon>Eukaryota</taxon>
        <taxon>Viridiplantae</taxon>
        <taxon>Streptophyta</taxon>
        <taxon>Embryophyta</taxon>
        <taxon>Tracheophyta</taxon>
        <taxon>Spermatophyta</taxon>
        <taxon>Magnoliopsida</taxon>
        <taxon>Liliopsida</taxon>
        <taxon>Asparagales</taxon>
        <taxon>Orchidaceae</taxon>
        <taxon>Epidendroideae</taxon>
        <taxon>Malaxideae</taxon>
        <taxon>Dendrobiinae</taxon>
        <taxon>Dendrobium</taxon>
    </lineage>
</organism>